<name>A0ABR7M6W5_9BACT</name>
<feature type="chain" id="PRO_5046815928" description="Gas vesicle protein" evidence="1">
    <location>
        <begin position="23"/>
        <end position="82"/>
    </location>
</feature>
<keyword evidence="3" id="KW-1185">Reference proteome</keyword>
<comment type="caution">
    <text evidence="2">The sequence shown here is derived from an EMBL/GenBank/DDBJ whole genome shotgun (WGS) entry which is preliminary data.</text>
</comment>
<dbReference type="Proteomes" id="UP000765802">
    <property type="component" value="Unassembled WGS sequence"/>
</dbReference>
<dbReference type="Pfam" id="PF12732">
    <property type="entry name" value="YtxH"/>
    <property type="match status" value="1"/>
</dbReference>
<dbReference type="InterPro" id="IPR024623">
    <property type="entry name" value="YtxH"/>
</dbReference>
<organism evidence="2 3">
    <name type="scientific">Flavihumibacter stibioxidans</name>
    <dbReference type="NCBI Taxonomy" id="1834163"/>
    <lineage>
        <taxon>Bacteria</taxon>
        <taxon>Pseudomonadati</taxon>
        <taxon>Bacteroidota</taxon>
        <taxon>Chitinophagia</taxon>
        <taxon>Chitinophagales</taxon>
        <taxon>Chitinophagaceae</taxon>
        <taxon>Flavihumibacter</taxon>
    </lineage>
</organism>
<gene>
    <name evidence="2" type="ORF">BC349_06925</name>
</gene>
<reference evidence="2 3" key="1">
    <citation type="submission" date="2016-07" db="EMBL/GenBank/DDBJ databases">
        <title>Genome analysis of Flavihumibacter stibioxidans YS-17.</title>
        <authorList>
            <person name="Shi K."/>
            <person name="Han Y."/>
            <person name="Wang G."/>
        </authorList>
    </citation>
    <scope>NUCLEOTIDE SEQUENCE [LARGE SCALE GENOMIC DNA]</scope>
    <source>
        <strain evidence="2 3">YS-17</strain>
    </source>
</reference>
<proteinExistence type="predicted"/>
<protein>
    <recommendedName>
        <fullName evidence="4">Gas vesicle protein</fullName>
    </recommendedName>
</protein>
<accession>A0ABR7M6W5</accession>
<keyword evidence="1" id="KW-0732">Signal</keyword>
<evidence type="ECO:0000256" key="1">
    <source>
        <dbReference type="SAM" id="SignalP"/>
    </source>
</evidence>
<evidence type="ECO:0000313" key="2">
    <source>
        <dbReference type="EMBL" id="MBC6490759.1"/>
    </source>
</evidence>
<feature type="signal peptide" evidence="1">
    <location>
        <begin position="1"/>
        <end position="22"/>
    </location>
</feature>
<evidence type="ECO:0000313" key="3">
    <source>
        <dbReference type="Proteomes" id="UP000765802"/>
    </source>
</evidence>
<dbReference type="RefSeq" id="WP_187256115.1">
    <property type="nucleotide sequence ID" value="NZ_JBHULF010000014.1"/>
</dbReference>
<dbReference type="EMBL" id="MBUA01000012">
    <property type="protein sequence ID" value="MBC6490759.1"/>
    <property type="molecule type" value="Genomic_DNA"/>
</dbReference>
<evidence type="ECO:0008006" key="4">
    <source>
        <dbReference type="Google" id="ProtNLM"/>
    </source>
</evidence>
<sequence>MNDQSKFLAGLLLGAAAGAAIAYLMTTDKGKEMMEDFKTAASEAGDDLKDTVKKFETEIESAVEKGKKWASDFQDKATDLTT</sequence>